<gene>
    <name evidence="1" type="ORF">DFQ10_10873</name>
</gene>
<comment type="caution">
    <text evidence="1">The sequence shown here is derived from an EMBL/GenBank/DDBJ whole genome shotgun (WGS) entry which is preliminary data.</text>
</comment>
<name>A0A3D9H1E3_9FLAO</name>
<dbReference type="CDD" id="cd15482">
    <property type="entry name" value="Sialidase_non-viral"/>
    <property type="match status" value="1"/>
</dbReference>
<evidence type="ECO:0008006" key="3">
    <source>
        <dbReference type="Google" id="ProtNLM"/>
    </source>
</evidence>
<dbReference type="SUPFAM" id="SSF110296">
    <property type="entry name" value="Oligoxyloglucan reducing end-specific cellobiohydrolase"/>
    <property type="match status" value="1"/>
</dbReference>
<sequence>MRLFVVVLCFIMFNSCKEEYKRSINVTKVIIEPIFVDSTLSVRAIDFNDEYLYYGSSDHIGKRGLNEEFKINLSELNVSSNKNHFKHILNYEEKPLHFRAIKEVEGNLFIISIANPARLYKIYRKSDKPKLVYEEVNEKVFYDSMDFWNDQEGIAIGDPTDNCMSIIITRDGGNTWTKLSCEDLPKTREGEAAFAASDTNISIVGDHTWVATGGKASRILYSPNKGKTWEVFDTPIIQGTATTGIYSLDFYDEQNGFAIGGDYTKPNDTLNNKIRTSDGGKTWQIVANGKGPGYRSCVQYIPNSNGKELVAIGFKGIDYSNDSGDSWTHLSDEGFYTIRFLNDSVAYAAGNGRISKLTFRE</sequence>
<evidence type="ECO:0000313" key="1">
    <source>
        <dbReference type="EMBL" id="RED42666.1"/>
    </source>
</evidence>
<dbReference type="PANTHER" id="PTHR47199:SF2">
    <property type="entry name" value="PHOTOSYSTEM II STABILITY_ASSEMBLY FACTOR HCF136, CHLOROPLASTIC"/>
    <property type="match status" value="1"/>
</dbReference>
<dbReference type="EMBL" id="QRDV01000008">
    <property type="protein sequence ID" value="RED42666.1"/>
    <property type="molecule type" value="Genomic_DNA"/>
</dbReference>
<proteinExistence type="predicted"/>
<organism evidence="1 2">
    <name type="scientific">Winogradskyella eximia</name>
    <dbReference type="NCBI Taxonomy" id="262006"/>
    <lineage>
        <taxon>Bacteria</taxon>
        <taxon>Pseudomonadati</taxon>
        <taxon>Bacteroidota</taxon>
        <taxon>Flavobacteriia</taxon>
        <taxon>Flavobacteriales</taxon>
        <taxon>Flavobacteriaceae</taxon>
        <taxon>Winogradskyella</taxon>
    </lineage>
</organism>
<keyword evidence="2" id="KW-1185">Reference proteome</keyword>
<dbReference type="InterPro" id="IPR015943">
    <property type="entry name" value="WD40/YVTN_repeat-like_dom_sf"/>
</dbReference>
<protein>
    <recommendedName>
        <fullName evidence="3">Oxidoreductase</fullName>
    </recommendedName>
</protein>
<evidence type="ECO:0000313" key="2">
    <source>
        <dbReference type="Proteomes" id="UP000256980"/>
    </source>
</evidence>
<dbReference type="Gene3D" id="2.130.10.10">
    <property type="entry name" value="YVTN repeat-like/Quinoprotein amine dehydrogenase"/>
    <property type="match status" value="1"/>
</dbReference>
<accession>A0A3D9H1E3</accession>
<dbReference type="OrthoDB" id="9813892at2"/>
<dbReference type="AlphaFoldDB" id="A0A3D9H1E3"/>
<dbReference type="PANTHER" id="PTHR47199">
    <property type="entry name" value="PHOTOSYSTEM II STABILITY/ASSEMBLY FACTOR HCF136, CHLOROPLASTIC"/>
    <property type="match status" value="1"/>
</dbReference>
<reference evidence="1 2" key="1">
    <citation type="submission" date="2018-07" db="EMBL/GenBank/DDBJ databases">
        <title>Genomic Encyclopedia of Type Strains, Phase III (KMG-III): the genomes of soil and plant-associated and newly described type strains.</title>
        <authorList>
            <person name="Whitman W."/>
        </authorList>
    </citation>
    <scope>NUCLEOTIDE SEQUENCE [LARGE SCALE GENOMIC DNA]</scope>
    <source>
        <strain evidence="1 2">CECT 7946</strain>
    </source>
</reference>
<dbReference type="Proteomes" id="UP000256980">
    <property type="component" value="Unassembled WGS sequence"/>
</dbReference>
<dbReference type="RefSeq" id="WP_115818313.1">
    <property type="nucleotide sequence ID" value="NZ_QRDV01000008.1"/>
</dbReference>